<dbReference type="Proteomes" id="UP000009168">
    <property type="component" value="Unassembled WGS sequence"/>
</dbReference>
<feature type="region of interest" description="Disordered" evidence="1">
    <location>
        <begin position="375"/>
        <end position="420"/>
    </location>
</feature>
<feature type="transmembrane region" description="Helical" evidence="2">
    <location>
        <begin position="1076"/>
        <end position="1099"/>
    </location>
</feature>
<dbReference type="KEGG" id="tet:TTHERM_01029990"/>
<gene>
    <name evidence="3" type="ORF">TTHERM_01029990</name>
</gene>
<dbReference type="InterPro" id="IPR052994">
    <property type="entry name" value="Tiny_macrocysts_regulators"/>
</dbReference>
<feature type="transmembrane region" description="Helical" evidence="2">
    <location>
        <begin position="1409"/>
        <end position="1435"/>
    </location>
</feature>
<dbReference type="SUPFAM" id="SSF55785">
    <property type="entry name" value="PYP-like sensor domain (PAS domain)"/>
    <property type="match status" value="1"/>
</dbReference>
<feature type="compositionally biased region" description="Low complexity" evidence="1">
    <location>
        <begin position="850"/>
        <end position="861"/>
    </location>
</feature>
<dbReference type="HOGENOM" id="CLU_245897_0_0_1"/>
<evidence type="ECO:0000313" key="4">
    <source>
        <dbReference type="Proteomes" id="UP000009168"/>
    </source>
</evidence>
<evidence type="ECO:0000313" key="3">
    <source>
        <dbReference type="EMBL" id="EAR94917.2"/>
    </source>
</evidence>
<feature type="transmembrane region" description="Helical" evidence="2">
    <location>
        <begin position="967"/>
        <end position="992"/>
    </location>
</feature>
<keyword evidence="2 3" id="KW-0812">Transmembrane</keyword>
<dbReference type="InterPro" id="IPR035965">
    <property type="entry name" value="PAS-like_dom_sf"/>
</dbReference>
<dbReference type="PANTHER" id="PTHR31600">
    <property type="entry name" value="TINY MACROCYSTS PROTEIN B-RELATED"/>
    <property type="match status" value="1"/>
</dbReference>
<dbReference type="PANTHER" id="PTHR31600:SF2">
    <property type="entry name" value="GAMETE ENRICHED GENE 10 PROTEIN-RELATED"/>
    <property type="match status" value="1"/>
</dbReference>
<feature type="transmembrane region" description="Helical" evidence="2">
    <location>
        <begin position="1175"/>
        <end position="1197"/>
    </location>
</feature>
<name>Q23EE0_TETTS</name>
<dbReference type="EMBL" id="GG662710">
    <property type="protein sequence ID" value="EAR94917.2"/>
    <property type="molecule type" value="Genomic_DNA"/>
</dbReference>
<feature type="region of interest" description="Disordered" evidence="1">
    <location>
        <begin position="850"/>
        <end position="896"/>
    </location>
</feature>
<sequence length="1469" mass="172048">MQIEKIKTPSELEQYVRASLLKKDDLNLEKFYSSDLGIIFEGLKVQHKCACKKKQCFCKRYENMEKNKKQDCKEKKRFLIKFIDKLFEQHLKMRKKEKNFDKNFLIIYCSFIIEILRCPVKSYVYLLLLEQDRDTQSLEQRVLSYLLQRKAKVQFEQYLKFEEYNHFEQSLIFCEQIDNFKERFKAFIIKKSQKLQQYAFIFANIYDLKRQKFKRNLSKIYKKITLQMIKIVQKSYEIFHKQTGVVFVSLLNPLGKIKRASKNLLKIFGYNFKELYDQSINILMPPAIGKHHDKILQFYISKGVEHPTEIKDMNKFLLGTDDFGLNVLFQVKSCNSEFIYFDKIQISSYRNNHSSQEQILVSFTNLDAEPPCVFNDNYQNPGSQNNGVMNQQQKDGNNSKMKNSVSKNAPTEEKNEQEIEEQNQKIFKSLGYCISNITPSAYVEIFLRCGIDFEKVRQMNFRKLIPLMYLDLEIGRQYKTVFILPKSEVLNKFYQVKSDAYVVKNKQIVSLFKLLDESSENDYDVFDFSFKILKQVAINAQEFFYLEICEYQKIEKAFDSFTLINEVKQIICNITKIKLPKSQKYQIYNKTKLKVSSMLEKIKEKNSKNATKLSDPYQTQFVQNNIILSDSVSSEDSDEEQYTINEGKKYSQDNEAEILQNLLGENIHTNDITEMSEMAEVPQLTQNMNSLSLSPIKLQNLIDKDSIEESKLDEIFELKLENQNQNLENIQNGKQSIFKQEMNMQIQKANNQAYSKLNNQNSLTNQNFENNLNQKYLKSFNKQLSFQKQAVKNHKQLIKRKSVQQKFFKSQPSNILSFASIMKEKSSELHHLNFTKNLSQTRNSQKLANLQQNNQQQNRNQSPRSEVPSESSQDKKLDDNEDDNDNSDDSDLKKDNKNLSKKKRQLFLNLDQSQDNLNISVDISEMLNDYVVSQINDKASASSFRNEFNALKRKIINYIFDLSKHALIYSILIFGIVSYLFFLTMTFVTYIIVNQSFTSQVDSIDQLSYSSLLVESHLYVAMIGQLMVNYNLELSSYSLNQTRIEQLFAVIYNQVLNQSILNADDSVTYVQNLLKFGFILIETVSILSLLFVIPLYLAIQQQREIILKLFSNLTREKIENIILQIDQFLTFISQKQSNEKSSFYSTKNNYKSIENIQWKKRASSTTSNLKKCKTYLIVSGFVILLVVSVYPCVNFFYTNNFLSNYSKLIDEYVSLVRIKNLNLIKQTVLYSQIHQTIGTQQQIKDIIFNFEQTIAEETLKLQGLQQIKGDFDKSSGSQISQYENIFINPLSENICNLIDTNQLPIYSIDSNITQIEGCDQVWSGILQSGILVANIELFTQQDSIQKILVASNSNRALFIENFKKWESVDKTLNEFDKLLYWINAVYKTIQYQAQNENKSQFQLIKEVQLILLLIAIVLITIIYLVLWNIFIFTIYKEFIYTKQSLSLLHSSLIMENNYFLSFLKNQKLN</sequence>
<keyword evidence="2" id="KW-1133">Transmembrane helix</keyword>
<organism evidence="3 4">
    <name type="scientific">Tetrahymena thermophila (strain SB210)</name>
    <dbReference type="NCBI Taxonomy" id="312017"/>
    <lineage>
        <taxon>Eukaryota</taxon>
        <taxon>Sar</taxon>
        <taxon>Alveolata</taxon>
        <taxon>Ciliophora</taxon>
        <taxon>Intramacronucleata</taxon>
        <taxon>Oligohymenophorea</taxon>
        <taxon>Hymenostomatida</taxon>
        <taxon>Tetrahymenina</taxon>
        <taxon>Tetrahymenidae</taxon>
        <taxon>Tetrahymena</taxon>
    </lineage>
</organism>
<evidence type="ECO:0000256" key="2">
    <source>
        <dbReference type="SAM" id="Phobius"/>
    </source>
</evidence>
<dbReference type="GeneID" id="7824841"/>
<feature type="compositionally biased region" description="Acidic residues" evidence="1">
    <location>
        <begin position="879"/>
        <end position="889"/>
    </location>
</feature>
<accession>Q23EE0</accession>
<keyword evidence="2" id="KW-0472">Membrane</keyword>
<feature type="compositionally biased region" description="Polar residues" evidence="1">
    <location>
        <begin position="862"/>
        <end position="871"/>
    </location>
</feature>
<protein>
    <submittedName>
        <fullName evidence="3">Transmembrane protein, putative</fullName>
    </submittedName>
</protein>
<proteinExistence type="predicted"/>
<keyword evidence="4" id="KW-1185">Reference proteome</keyword>
<evidence type="ECO:0000256" key="1">
    <source>
        <dbReference type="SAM" id="MobiDB-lite"/>
    </source>
</evidence>
<dbReference type="RefSeq" id="XP_001015162.2">
    <property type="nucleotide sequence ID" value="XM_001015162.2"/>
</dbReference>
<feature type="compositionally biased region" description="Polar residues" evidence="1">
    <location>
        <begin position="376"/>
        <end position="396"/>
    </location>
</feature>
<dbReference type="InParanoid" id="Q23EE0"/>
<feature type="compositionally biased region" description="Low complexity" evidence="1">
    <location>
        <begin position="398"/>
        <end position="408"/>
    </location>
</feature>
<feature type="transmembrane region" description="Helical" evidence="2">
    <location>
        <begin position="1012"/>
        <end position="1032"/>
    </location>
</feature>
<reference evidence="4" key="1">
    <citation type="journal article" date="2006" name="PLoS Biol.">
        <title>Macronuclear genome sequence of the ciliate Tetrahymena thermophila, a model eukaryote.</title>
        <authorList>
            <person name="Eisen J.A."/>
            <person name="Coyne R.S."/>
            <person name="Wu M."/>
            <person name="Wu D."/>
            <person name="Thiagarajan M."/>
            <person name="Wortman J.R."/>
            <person name="Badger J.H."/>
            <person name="Ren Q."/>
            <person name="Amedeo P."/>
            <person name="Jones K.M."/>
            <person name="Tallon L.J."/>
            <person name="Delcher A.L."/>
            <person name="Salzberg S.L."/>
            <person name="Silva J.C."/>
            <person name="Haas B.J."/>
            <person name="Majoros W.H."/>
            <person name="Farzad M."/>
            <person name="Carlton J.M."/>
            <person name="Smith R.K. Jr."/>
            <person name="Garg J."/>
            <person name="Pearlman R.E."/>
            <person name="Karrer K.M."/>
            <person name="Sun L."/>
            <person name="Manning G."/>
            <person name="Elde N.C."/>
            <person name="Turkewitz A.P."/>
            <person name="Asai D.J."/>
            <person name="Wilkes D.E."/>
            <person name="Wang Y."/>
            <person name="Cai H."/>
            <person name="Collins K."/>
            <person name="Stewart B.A."/>
            <person name="Lee S.R."/>
            <person name="Wilamowska K."/>
            <person name="Weinberg Z."/>
            <person name="Ruzzo W.L."/>
            <person name="Wloga D."/>
            <person name="Gaertig J."/>
            <person name="Frankel J."/>
            <person name="Tsao C.-C."/>
            <person name="Gorovsky M.A."/>
            <person name="Keeling P.J."/>
            <person name="Waller R.F."/>
            <person name="Patron N.J."/>
            <person name="Cherry J.M."/>
            <person name="Stover N.A."/>
            <person name="Krieger C.J."/>
            <person name="del Toro C."/>
            <person name="Ryder H.F."/>
            <person name="Williamson S.C."/>
            <person name="Barbeau R.A."/>
            <person name="Hamilton E.P."/>
            <person name="Orias E."/>
        </authorList>
    </citation>
    <scope>NUCLEOTIDE SEQUENCE [LARGE SCALE GENOMIC DNA]</scope>
    <source>
        <strain evidence="4">SB210</strain>
    </source>
</reference>